<evidence type="ECO:0000256" key="1">
    <source>
        <dbReference type="SAM" id="MobiDB-lite"/>
    </source>
</evidence>
<dbReference type="InterPro" id="IPR000467">
    <property type="entry name" value="G_patch_dom"/>
</dbReference>
<reference evidence="2" key="1">
    <citation type="submission" date="2022-08" db="UniProtKB">
        <authorList>
            <consortium name="EnsemblMetazoa"/>
        </authorList>
    </citation>
    <scope>IDENTIFICATION</scope>
    <source>
        <strain evidence="2">EBRO</strain>
    </source>
</reference>
<dbReference type="Pfam" id="PF00035">
    <property type="entry name" value="dsrm"/>
    <property type="match status" value="1"/>
</dbReference>
<protein>
    <recommendedName>
        <fullName evidence="3">G-patch domain-containing protein</fullName>
    </recommendedName>
</protein>
<dbReference type="GO" id="GO:0051726">
    <property type="term" value="P:regulation of cell cycle"/>
    <property type="evidence" value="ECO:0007669"/>
    <property type="project" value="InterPro"/>
</dbReference>
<feature type="compositionally biased region" description="Low complexity" evidence="1">
    <location>
        <begin position="540"/>
        <end position="561"/>
    </location>
</feature>
<evidence type="ECO:0008006" key="3">
    <source>
        <dbReference type="Google" id="ProtNLM"/>
    </source>
</evidence>
<dbReference type="PANTHER" id="PTHR46528">
    <property type="entry name" value="PROTEIN SON"/>
    <property type="match status" value="1"/>
</dbReference>
<feature type="compositionally biased region" description="Basic and acidic residues" evidence="1">
    <location>
        <begin position="277"/>
        <end position="293"/>
    </location>
</feature>
<feature type="compositionally biased region" description="Low complexity" evidence="1">
    <location>
        <begin position="58"/>
        <end position="67"/>
    </location>
</feature>
<dbReference type="Gene3D" id="3.30.160.20">
    <property type="match status" value="1"/>
</dbReference>
<dbReference type="AlphaFoldDB" id="A0A182IS69"/>
<dbReference type="PROSITE" id="PS50137">
    <property type="entry name" value="DS_RBD"/>
    <property type="match status" value="1"/>
</dbReference>
<proteinExistence type="predicted"/>
<sequence>MSVTVEKQSKPKDDKAPEMFPLNIKIKQEKTTSYEDSSKSETVDKLSIDVNLTNIFSTTITSSSSGTEKGADPADVKPTLEPLKSSNEILTELFRVFNAAPPEIIEDDSNEAPEVKEKKKKKHKHRKKSKRKKGSESETDEEGQLGENVCEEGEIRLKKKKIKKEKDRERRHEKHEHLEKHEKHKRKHRGETLLVTVKQEPLDKDERKTKSDHAQPKETSKEHKHGKLDGTKSGKDSSNAKENKGEESKQPLKGKIQIKSLKDSAIFKELATGSSSHSKERDHERHHERDKSGSKSGSNEVRKRRCSGSDFSLSDGEDPGKGRYYDFYQKKYNSFYASYEQGEEERDRHERKRHRRSSDRDRDRERRRRSGSAAHSNSRSRSRSHSPEQIDKQKLLEIARKNAISMLKKGTLPGAQNLDGESKTKLISKMRASGKTIEELTEFCKKISNKDNFNDLSSVSSDESDHDADGASKVFHHPFQLKEPAPIVMNIRNATTIQPKSAEEKKALLMQFPVSSGAQHRNTDTEWVPVEPKKPTPVQSKPSAADSGAAGKAKLKAILPPSSTFVPQKPPPSDFSSQLLPPTATTAPPTAPPLMAQPTIGHAAPGPSVIPPLFPGNDISQPYHALHGGTPIGPPQPPAKQTPFDGLLGPAPQTLLSICNPVDTTIPPPTMSGLLPLPHTEQNHHQHQQRPHFPPVHPHHASASPGLRLGSGPRHGHGHGPGHEPAHGPGHGPGHGPHPLDFDPAAGPMHGIGRGPVPGHGPGHGSNSVFQNQSDGPTLDVSQIVSQRLNAMRKLQENPSDPEARQLLYNTQKDMSTWASSKVMPGQFVGSTGVNCLSQRELAEGYQPWATRDMMKQSAPVTGGMGMHLLQKMGWQPGEGLGKEKNGSLQPLLLDVKLDKRGLGEGQDKPRPHQFPGQQLFTRRDNRPRPPAPFMNVQVNTDGKHPVSILGEYATKHRWNAPRYELVHESGPGHSKNFIFKVLVNGLEYQPAISNNTKKEAKATAAKFCLQQLGVMIT</sequence>
<feature type="region of interest" description="Disordered" evidence="1">
    <location>
        <begin position="1"/>
        <end position="24"/>
    </location>
</feature>
<feature type="compositionally biased region" description="Basic and acidic residues" evidence="1">
    <location>
        <begin position="902"/>
        <end position="911"/>
    </location>
</feature>
<feature type="region of interest" description="Disordered" evidence="1">
    <location>
        <begin position="662"/>
        <end position="777"/>
    </location>
</feature>
<dbReference type="VEuPathDB" id="VectorBase:AATE004486"/>
<feature type="compositionally biased region" description="Acidic residues" evidence="1">
    <location>
        <begin position="137"/>
        <end position="152"/>
    </location>
</feature>
<name>A0A182IS69_ANOAO</name>
<feature type="compositionally biased region" description="Basic and acidic residues" evidence="1">
    <location>
        <begin position="200"/>
        <end position="250"/>
    </location>
</feature>
<dbReference type="SMART" id="SM00358">
    <property type="entry name" value="DSRM"/>
    <property type="match status" value="1"/>
</dbReference>
<feature type="compositionally biased region" description="Gly residues" evidence="1">
    <location>
        <begin position="750"/>
        <end position="764"/>
    </location>
</feature>
<dbReference type="SUPFAM" id="SSF54768">
    <property type="entry name" value="dsRNA-binding domain-like"/>
    <property type="match status" value="1"/>
</dbReference>
<dbReference type="Pfam" id="PF01585">
    <property type="entry name" value="G-patch"/>
    <property type="match status" value="1"/>
</dbReference>
<dbReference type="STRING" id="41427.A0A182IS69"/>
<feature type="compositionally biased region" description="Basic and acidic residues" evidence="1">
    <location>
        <begin position="385"/>
        <end position="397"/>
    </location>
</feature>
<dbReference type="InterPro" id="IPR032922">
    <property type="entry name" value="SON"/>
</dbReference>
<dbReference type="GO" id="GO:0003723">
    <property type="term" value="F:RNA binding"/>
    <property type="evidence" value="ECO:0007669"/>
    <property type="project" value="UniProtKB-UniRule"/>
</dbReference>
<feature type="region of interest" description="Disordered" evidence="1">
    <location>
        <begin position="338"/>
        <end position="397"/>
    </location>
</feature>
<dbReference type="GO" id="GO:0048024">
    <property type="term" value="P:regulation of mRNA splicing, via spliceosome"/>
    <property type="evidence" value="ECO:0007669"/>
    <property type="project" value="TreeGrafter"/>
</dbReference>
<feature type="region of interest" description="Disordered" evidence="1">
    <location>
        <begin position="515"/>
        <end position="649"/>
    </location>
</feature>
<feature type="region of interest" description="Disordered" evidence="1">
    <location>
        <begin position="101"/>
        <end position="324"/>
    </location>
</feature>
<evidence type="ECO:0000313" key="2">
    <source>
        <dbReference type="EnsemblMetazoa" id="AATE004486-PA.1"/>
    </source>
</evidence>
<dbReference type="PROSITE" id="PS50174">
    <property type="entry name" value="G_PATCH"/>
    <property type="match status" value="1"/>
</dbReference>
<feature type="compositionally biased region" description="Basic residues" evidence="1">
    <location>
        <begin position="118"/>
        <end position="133"/>
    </location>
</feature>
<feature type="region of interest" description="Disordered" evidence="1">
    <location>
        <begin position="58"/>
        <end position="84"/>
    </location>
</feature>
<feature type="compositionally biased region" description="Polar residues" evidence="1">
    <location>
        <begin position="766"/>
        <end position="777"/>
    </location>
</feature>
<feature type="compositionally biased region" description="Basic and acidic residues" evidence="1">
    <location>
        <begin position="7"/>
        <end position="17"/>
    </location>
</feature>
<organism evidence="2">
    <name type="scientific">Anopheles atroparvus</name>
    <name type="common">European mosquito</name>
    <dbReference type="NCBI Taxonomy" id="41427"/>
    <lineage>
        <taxon>Eukaryota</taxon>
        <taxon>Metazoa</taxon>
        <taxon>Ecdysozoa</taxon>
        <taxon>Arthropoda</taxon>
        <taxon>Hexapoda</taxon>
        <taxon>Insecta</taxon>
        <taxon>Pterygota</taxon>
        <taxon>Neoptera</taxon>
        <taxon>Endopterygota</taxon>
        <taxon>Diptera</taxon>
        <taxon>Nematocera</taxon>
        <taxon>Culicoidea</taxon>
        <taxon>Culicidae</taxon>
        <taxon>Anophelinae</taxon>
        <taxon>Anopheles</taxon>
    </lineage>
</organism>
<dbReference type="SMART" id="SM00443">
    <property type="entry name" value="G_patch"/>
    <property type="match status" value="1"/>
</dbReference>
<accession>A0A182IS69</accession>
<feature type="compositionally biased region" description="Basic and acidic residues" evidence="1">
    <location>
        <begin position="164"/>
        <end position="181"/>
    </location>
</feature>
<dbReference type="EnsemblMetazoa" id="AATE004486-RA">
    <property type="protein sequence ID" value="AATE004486-PA.1"/>
    <property type="gene ID" value="AATE004486"/>
</dbReference>
<feature type="compositionally biased region" description="Low complexity" evidence="1">
    <location>
        <begin position="579"/>
        <end position="588"/>
    </location>
</feature>
<dbReference type="InterPro" id="IPR014720">
    <property type="entry name" value="dsRBD_dom"/>
</dbReference>
<feature type="region of interest" description="Disordered" evidence="1">
    <location>
        <begin position="451"/>
        <end position="471"/>
    </location>
</feature>
<dbReference type="PANTHER" id="PTHR46528:SF1">
    <property type="entry name" value="PROTEIN SON"/>
    <property type="match status" value="1"/>
</dbReference>
<feature type="region of interest" description="Disordered" evidence="1">
    <location>
        <begin position="902"/>
        <end position="932"/>
    </location>
</feature>
<dbReference type="FunFam" id="3.30.160.20:FF:000053">
    <property type="entry name" value="protein SON isoform X1"/>
    <property type="match status" value="1"/>
</dbReference>